<keyword evidence="3" id="KW-1185">Reference proteome</keyword>
<dbReference type="OrthoDB" id="8481274at2"/>
<reference evidence="2 3" key="1">
    <citation type="submission" date="2018-04" db="EMBL/GenBank/DDBJ databases">
        <title>Genomic Encyclopedia of Archaeal and Bacterial Type Strains, Phase II (KMG-II): from individual species to whole genera.</title>
        <authorList>
            <person name="Goeker M."/>
        </authorList>
    </citation>
    <scope>NUCLEOTIDE SEQUENCE [LARGE SCALE GENOMIC DNA]</scope>
    <source>
        <strain evidence="2 3">DSM 29329</strain>
    </source>
</reference>
<keyword evidence="1" id="KW-1133">Transmembrane helix</keyword>
<dbReference type="AlphaFoldDB" id="A0A2T6AJ13"/>
<sequence>MTSLIEIVRRNNSTFYDNRSGKKKSVVARTLLFVTLSLISSWVLGTPSDTVVSAVITVQSILVGFGFSVIFFLVSSERENEDGANGIEDRIRRKRLNTLSDELFFNISYYNVVTFFSVTLSLLFAFNIDGVSSFAGGVVADLDIQGGVKDNLRQYVEWAHHILIAFLFFVLLESVFTFYRIVIRVNFFFDQKRKVKSQRIDPPVDRVVGK</sequence>
<keyword evidence="1" id="KW-0812">Transmembrane</keyword>
<organism evidence="2 3">
    <name type="scientific">Allosediminivita pacifica</name>
    <dbReference type="NCBI Taxonomy" id="1267769"/>
    <lineage>
        <taxon>Bacteria</taxon>
        <taxon>Pseudomonadati</taxon>
        <taxon>Pseudomonadota</taxon>
        <taxon>Alphaproteobacteria</taxon>
        <taxon>Rhodobacterales</taxon>
        <taxon>Paracoccaceae</taxon>
        <taxon>Allosediminivita</taxon>
    </lineage>
</organism>
<evidence type="ECO:0000313" key="3">
    <source>
        <dbReference type="Proteomes" id="UP000244069"/>
    </source>
</evidence>
<name>A0A2T6AJ13_9RHOB</name>
<feature type="transmembrane region" description="Helical" evidence="1">
    <location>
        <begin position="158"/>
        <end position="183"/>
    </location>
</feature>
<gene>
    <name evidence="2" type="ORF">C8N44_1243</name>
</gene>
<accession>A0A2T6AJ13</accession>
<proteinExistence type="predicted"/>
<protein>
    <submittedName>
        <fullName evidence="2">Uncharacterized protein</fullName>
    </submittedName>
</protein>
<evidence type="ECO:0000313" key="2">
    <source>
        <dbReference type="EMBL" id="PTX43792.1"/>
    </source>
</evidence>
<evidence type="ECO:0000256" key="1">
    <source>
        <dbReference type="SAM" id="Phobius"/>
    </source>
</evidence>
<feature type="transmembrane region" description="Helical" evidence="1">
    <location>
        <begin position="51"/>
        <end position="74"/>
    </location>
</feature>
<dbReference type="RefSeq" id="WP_107977949.1">
    <property type="nucleotide sequence ID" value="NZ_BMEZ01000024.1"/>
</dbReference>
<feature type="transmembrane region" description="Helical" evidence="1">
    <location>
        <begin position="26"/>
        <end position="45"/>
    </location>
</feature>
<dbReference type="Proteomes" id="UP000244069">
    <property type="component" value="Unassembled WGS sequence"/>
</dbReference>
<feature type="transmembrane region" description="Helical" evidence="1">
    <location>
        <begin position="103"/>
        <end position="126"/>
    </location>
</feature>
<comment type="caution">
    <text evidence="2">The sequence shown here is derived from an EMBL/GenBank/DDBJ whole genome shotgun (WGS) entry which is preliminary data.</text>
</comment>
<dbReference type="EMBL" id="QBKN01000024">
    <property type="protein sequence ID" value="PTX43792.1"/>
    <property type="molecule type" value="Genomic_DNA"/>
</dbReference>
<keyword evidence="1" id="KW-0472">Membrane</keyword>